<dbReference type="CDD" id="cd00200">
    <property type="entry name" value="WD40"/>
    <property type="match status" value="1"/>
</dbReference>
<feature type="repeat" description="WD" evidence="5">
    <location>
        <begin position="282"/>
        <end position="303"/>
    </location>
</feature>
<feature type="repeat" description="WD" evidence="5">
    <location>
        <begin position="114"/>
        <end position="155"/>
    </location>
</feature>
<dbReference type="InterPro" id="IPR036322">
    <property type="entry name" value="WD40_repeat_dom_sf"/>
</dbReference>
<dbReference type="PRINTS" id="PR00320">
    <property type="entry name" value="GPROTEINBRPT"/>
</dbReference>
<evidence type="ECO:0000256" key="5">
    <source>
        <dbReference type="PROSITE-ProRule" id="PRU00221"/>
    </source>
</evidence>
<evidence type="ECO:0000256" key="1">
    <source>
        <dbReference type="ARBA" id="ARBA00004123"/>
    </source>
</evidence>
<dbReference type="PANTHER" id="PTHR22846">
    <property type="entry name" value="WD40 REPEAT PROTEIN"/>
    <property type="match status" value="1"/>
</dbReference>
<name>A0A0D7AUC3_9AGAR</name>
<protein>
    <submittedName>
        <fullName evidence="6">Dynein regulator</fullName>
    </submittedName>
</protein>
<dbReference type="InterPro" id="IPR020472">
    <property type="entry name" value="WD40_PAC1"/>
</dbReference>
<gene>
    <name evidence="6" type="ORF">CYLTODRAFT_427336</name>
</gene>
<evidence type="ECO:0000256" key="4">
    <source>
        <dbReference type="ARBA" id="ARBA00023242"/>
    </source>
</evidence>
<dbReference type="STRING" id="1314674.A0A0D7AUC3"/>
<reference evidence="6 7" key="1">
    <citation type="journal article" date="2015" name="Fungal Genet. Biol.">
        <title>Evolution of novel wood decay mechanisms in Agaricales revealed by the genome sequences of Fistulina hepatica and Cylindrobasidium torrendii.</title>
        <authorList>
            <person name="Floudas D."/>
            <person name="Held B.W."/>
            <person name="Riley R."/>
            <person name="Nagy L.G."/>
            <person name="Koehler G."/>
            <person name="Ransdell A.S."/>
            <person name="Younus H."/>
            <person name="Chow J."/>
            <person name="Chiniquy J."/>
            <person name="Lipzen A."/>
            <person name="Tritt A."/>
            <person name="Sun H."/>
            <person name="Haridas S."/>
            <person name="LaButti K."/>
            <person name="Ohm R.A."/>
            <person name="Kues U."/>
            <person name="Blanchette R.A."/>
            <person name="Grigoriev I.V."/>
            <person name="Minto R.E."/>
            <person name="Hibbett D.S."/>
        </authorList>
    </citation>
    <scope>NUCLEOTIDE SEQUENCE [LARGE SCALE GENOMIC DNA]</scope>
    <source>
        <strain evidence="6 7">FP15055 ss-10</strain>
    </source>
</reference>
<dbReference type="EMBL" id="KN880869">
    <property type="protein sequence ID" value="KIY61797.1"/>
    <property type="molecule type" value="Genomic_DNA"/>
</dbReference>
<feature type="repeat" description="WD" evidence="5">
    <location>
        <begin position="157"/>
        <end position="198"/>
    </location>
</feature>
<dbReference type="PROSITE" id="PS50294">
    <property type="entry name" value="WD_REPEATS_REGION"/>
    <property type="match status" value="4"/>
</dbReference>
<dbReference type="PROSITE" id="PS00678">
    <property type="entry name" value="WD_REPEATS_1"/>
    <property type="match status" value="2"/>
</dbReference>
<dbReference type="InterPro" id="IPR037190">
    <property type="entry name" value="LIS1_N"/>
</dbReference>
<feature type="repeat" description="WD" evidence="5">
    <location>
        <begin position="304"/>
        <end position="345"/>
    </location>
</feature>
<feature type="non-terminal residue" evidence="6">
    <location>
        <position position="1"/>
    </location>
</feature>
<keyword evidence="3" id="KW-0677">Repeat</keyword>
<dbReference type="InterPro" id="IPR045183">
    <property type="entry name" value="Ebi-like"/>
</dbReference>
<organism evidence="6 7">
    <name type="scientific">Cylindrobasidium torrendii FP15055 ss-10</name>
    <dbReference type="NCBI Taxonomy" id="1314674"/>
    <lineage>
        <taxon>Eukaryota</taxon>
        <taxon>Fungi</taxon>
        <taxon>Dikarya</taxon>
        <taxon>Basidiomycota</taxon>
        <taxon>Agaricomycotina</taxon>
        <taxon>Agaricomycetes</taxon>
        <taxon>Agaricomycetidae</taxon>
        <taxon>Agaricales</taxon>
        <taxon>Marasmiineae</taxon>
        <taxon>Physalacriaceae</taxon>
        <taxon>Cylindrobasidium</taxon>
    </lineage>
</organism>
<sequence>SDFQPDLGQPSSGLLVKKWTSVIRMQKRVSELEHQISQVQEEMRLAGTSGGVSSKKQAADWLPTSSSCKAPLTGHRDGVNAVAFHPKYTVLASASDDCTVIIWDWESGEREMTLKAHTKRVSDAQYNSAGTMLVTCSYDLFIKLWNVEDGYKNVATLRGHEHSISSARWIPGDDKIVSSSRDHSVRVWDVGTTHCIKVIRAHDDWIRGAVPSSDGRFFLTCSADHTAKITDAATGELKAEFRGHDNVVEAAQFAPPNAVAAICELAGIKPNATTTGPVVFAATASRDKTVKIWDAQRGALLYTLKGHDDWVRSIVFHPSGQYLLTASDDHRFKVWDLGTGRCVRTVQAHEQFVAGMSWGRMQAAGKGVGEEGQVVNVLATCSSDKTVKIWVPAR</sequence>
<dbReference type="GO" id="GO:0000118">
    <property type="term" value="C:histone deacetylase complex"/>
    <property type="evidence" value="ECO:0007669"/>
    <property type="project" value="TreeGrafter"/>
</dbReference>
<evidence type="ECO:0000256" key="3">
    <source>
        <dbReference type="ARBA" id="ARBA00022737"/>
    </source>
</evidence>
<evidence type="ECO:0000313" key="6">
    <source>
        <dbReference type="EMBL" id="KIY61797.1"/>
    </source>
</evidence>
<dbReference type="GO" id="GO:0006357">
    <property type="term" value="P:regulation of transcription by RNA polymerase II"/>
    <property type="evidence" value="ECO:0007669"/>
    <property type="project" value="TreeGrafter"/>
</dbReference>
<dbReference type="PANTHER" id="PTHR22846:SF2">
    <property type="entry name" value="F-BOX-LIKE_WD REPEAT-CONTAINING PROTEIN EBI"/>
    <property type="match status" value="1"/>
</dbReference>
<dbReference type="SMART" id="SM00320">
    <property type="entry name" value="WD40"/>
    <property type="match status" value="7"/>
</dbReference>
<dbReference type="InterPro" id="IPR001680">
    <property type="entry name" value="WD40_rpt"/>
</dbReference>
<dbReference type="SUPFAM" id="SSF50978">
    <property type="entry name" value="WD40 repeat-like"/>
    <property type="match status" value="1"/>
</dbReference>
<dbReference type="PROSITE" id="PS50082">
    <property type="entry name" value="WD_REPEATS_2"/>
    <property type="match status" value="5"/>
</dbReference>
<dbReference type="Gene3D" id="2.130.10.10">
    <property type="entry name" value="YVTN repeat-like/Quinoprotein amine dehydrogenase"/>
    <property type="match status" value="1"/>
</dbReference>
<dbReference type="Gene3D" id="1.20.960.30">
    <property type="match status" value="1"/>
</dbReference>
<dbReference type="Pfam" id="PF00400">
    <property type="entry name" value="WD40"/>
    <property type="match status" value="7"/>
</dbReference>
<dbReference type="SUPFAM" id="SSF109925">
    <property type="entry name" value="Lissencephaly-1 protein (Lis-1, PAF-AH alpha) N-terminal domain"/>
    <property type="match status" value="1"/>
</dbReference>
<accession>A0A0D7AUC3</accession>
<dbReference type="InterPro" id="IPR015943">
    <property type="entry name" value="WD40/YVTN_repeat-like_dom_sf"/>
</dbReference>
<keyword evidence="4" id="KW-0539">Nucleus</keyword>
<dbReference type="InterPro" id="IPR019775">
    <property type="entry name" value="WD40_repeat_CS"/>
</dbReference>
<dbReference type="OrthoDB" id="10264588at2759"/>
<evidence type="ECO:0000256" key="2">
    <source>
        <dbReference type="ARBA" id="ARBA00022574"/>
    </source>
</evidence>
<evidence type="ECO:0000313" key="7">
    <source>
        <dbReference type="Proteomes" id="UP000054007"/>
    </source>
</evidence>
<dbReference type="Proteomes" id="UP000054007">
    <property type="component" value="Unassembled WGS sequence"/>
</dbReference>
<proteinExistence type="predicted"/>
<dbReference type="AlphaFoldDB" id="A0A0D7AUC3"/>
<feature type="repeat" description="WD" evidence="5">
    <location>
        <begin position="72"/>
        <end position="113"/>
    </location>
</feature>
<keyword evidence="2 5" id="KW-0853">WD repeat</keyword>
<dbReference type="GO" id="GO:0003714">
    <property type="term" value="F:transcription corepressor activity"/>
    <property type="evidence" value="ECO:0007669"/>
    <property type="project" value="InterPro"/>
</dbReference>
<comment type="subcellular location">
    <subcellularLocation>
        <location evidence="1">Nucleus</location>
    </subcellularLocation>
</comment>
<keyword evidence="7" id="KW-1185">Reference proteome</keyword>